<dbReference type="Pfam" id="PF07905">
    <property type="entry name" value="PucR"/>
    <property type="match status" value="1"/>
</dbReference>
<dbReference type="Pfam" id="PF13556">
    <property type="entry name" value="HTH_30"/>
    <property type="match status" value="1"/>
</dbReference>
<dbReference type="EMBL" id="JACYFC010000003">
    <property type="protein sequence ID" value="MBD5771511.1"/>
    <property type="molecule type" value="Genomic_DNA"/>
</dbReference>
<dbReference type="InterPro" id="IPR051448">
    <property type="entry name" value="CdaR-like_regulators"/>
</dbReference>
<dbReference type="InterPro" id="IPR042070">
    <property type="entry name" value="PucR_C-HTH_sf"/>
</dbReference>
<gene>
    <name evidence="5" type="ORF">IF202_10660</name>
</gene>
<keyword evidence="6" id="KW-1185">Reference proteome</keyword>
<feature type="domain" description="Purine catabolism PurC-like" evidence="2">
    <location>
        <begin position="8"/>
        <end position="127"/>
    </location>
</feature>
<dbReference type="RefSeq" id="WP_191594885.1">
    <property type="nucleotide sequence ID" value="NZ_JACYFC010000003.1"/>
</dbReference>
<protein>
    <submittedName>
        <fullName evidence="5">PucR family transcriptional regulator ligand-binding domain-containing protein</fullName>
    </submittedName>
</protein>
<dbReference type="InterPro" id="IPR012914">
    <property type="entry name" value="PucR_dom"/>
</dbReference>
<dbReference type="InterPro" id="IPR041522">
    <property type="entry name" value="CdaR_GGDEF"/>
</dbReference>
<evidence type="ECO:0000259" key="2">
    <source>
        <dbReference type="Pfam" id="PF07905"/>
    </source>
</evidence>
<dbReference type="Proteomes" id="UP000604161">
    <property type="component" value="Unassembled WGS sequence"/>
</dbReference>
<evidence type="ECO:0000256" key="1">
    <source>
        <dbReference type="ARBA" id="ARBA00006754"/>
    </source>
</evidence>
<accession>A0ABR8NZQ9</accession>
<feature type="domain" description="PucR C-terminal helix-turn-helix" evidence="3">
    <location>
        <begin position="337"/>
        <end position="393"/>
    </location>
</feature>
<dbReference type="PANTHER" id="PTHR33744">
    <property type="entry name" value="CARBOHYDRATE DIACID REGULATOR"/>
    <property type="match status" value="1"/>
</dbReference>
<evidence type="ECO:0000259" key="3">
    <source>
        <dbReference type="Pfam" id="PF13556"/>
    </source>
</evidence>
<dbReference type="Gene3D" id="1.10.10.2840">
    <property type="entry name" value="PucR C-terminal helix-turn-helix domain"/>
    <property type="match status" value="1"/>
</dbReference>
<dbReference type="Pfam" id="PF17853">
    <property type="entry name" value="GGDEF_2"/>
    <property type="match status" value="1"/>
</dbReference>
<dbReference type="PANTHER" id="PTHR33744:SF1">
    <property type="entry name" value="DNA-BINDING TRANSCRIPTIONAL ACTIVATOR ADER"/>
    <property type="match status" value="1"/>
</dbReference>
<proteinExistence type="inferred from homology"/>
<dbReference type="InterPro" id="IPR025736">
    <property type="entry name" value="PucR_C-HTH_dom"/>
</dbReference>
<feature type="domain" description="CdaR GGDEF-like" evidence="4">
    <location>
        <begin position="151"/>
        <end position="282"/>
    </location>
</feature>
<reference evidence="5 6" key="1">
    <citation type="submission" date="2020-09" db="EMBL/GenBank/DDBJ databases">
        <title>Marinomonas sp. nov., isolated from the cysticercosis algae of Qingdao, China.</title>
        <authorList>
            <person name="Sun X."/>
        </authorList>
    </citation>
    <scope>NUCLEOTIDE SEQUENCE [LARGE SCALE GENOMIC DNA]</scope>
    <source>
        <strain evidence="5 6">SM2066</strain>
    </source>
</reference>
<evidence type="ECO:0000313" key="6">
    <source>
        <dbReference type="Proteomes" id="UP000604161"/>
    </source>
</evidence>
<organism evidence="5 6">
    <name type="scientific">Marinomonas colpomeniae</name>
    <dbReference type="NCBI Taxonomy" id="2774408"/>
    <lineage>
        <taxon>Bacteria</taxon>
        <taxon>Pseudomonadati</taxon>
        <taxon>Pseudomonadota</taxon>
        <taxon>Gammaproteobacteria</taxon>
        <taxon>Oceanospirillales</taxon>
        <taxon>Oceanospirillaceae</taxon>
        <taxon>Marinomonas</taxon>
    </lineage>
</organism>
<comment type="similarity">
    <text evidence="1">Belongs to the CdaR family.</text>
</comment>
<comment type="caution">
    <text evidence="5">The sequence shown here is derived from an EMBL/GenBank/DDBJ whole genome shotgun (WGS) entry which is preliminary data.</text>
</comment>
<evidence type="ECO:0000259" key="4">
    <source>
        <dbReference type="Pfam" id="PF17853"/>
    </source>
</evidence>
<evidence type="ECO:0000313" key="5">
    <source>
        <dbReference type="EMBL" id="MBD5771511.1"/>
    </source>
</evidence>
<sequence>MSICCADIPRLPGLESITFRAGLTGGQRIVRWPYVAENDSIQPWVSGGELVFVTGINHRRNEKNLGQLIEEAVNSNVAGLVILTGPEFIQQIPNSVLELANKHQIPLLEQPYSLKMVLVTEIISNAIVQANLLGKSVRLFLTKLINGFDHAPELIHLRANDLGINDSNPFSVLAIRMTQTDLNTEDSTQQFLHLHQALEEHLSNILKRRGITWPVLNHEKDLLAIWPTTDVDTTELYEELEQVLMLLQKYFPQTVLCIGVSERKTGLDKLADATEQARQALHFAIKHQHQRIFFCEQLGIARLFAAIPNRGLLADFCKQHLGELCFARDSSTLEMKATLNHYFNHFGHQQHTADAMGIHRNTLSYRFSKIEQRLGYSLQDPFLRLNLQNALLIEQILFHHHDIEEQTDQS</sequence>
<name>A0ABR8NZQ9_9GAMM</name>